<proteinExistence type="predicted"/>
<feature type="transmembrane region" description="Helical" evidence="2">
    <location>
        <begin position="33"/>
        <end position="59"/>
    </location>
</feature>
<feature type="compositionally biased region" description="Polar residues" evidence="1">
    <location>
        <begin position="128"/>
        <end position="137"/>
    </location>
</feature>
<dbReference type="Pfam" id="PF15018">
    <property type="entry name" value="InaF-motif"/>
    <property type="match status" value="1"/>
</dbReference>
<sequence length="184" mass="20824">MSYKSNYNPEEKIILARDDAKDRLYEPKPNKKAIRILTVAAYVLCVSLAAIMLSLYYIFLWDPSIKPSMHSKVTPCDKTIIPENVAIKLANSTEISPDQFFKLFLKRYKTIQLQGTEGEVLEIKQLPEGSTTEQGTANARRDTDDSDEEDDEAESSGQNDLTYIQNSNDSVLLLDQDTVMTNTY</sequence>
<organism evidence="3">
    <name type="scientific">Nyssomyia neivai</name>
    <dbReference type="NCBI Taxonomy" id="330878"/>
    <lineage>
        <taxon>Eukaryota</taxon>
        <taxon>Metazoa</taxon>
        <taxon>Ecdysozoa</taxon>
        <taxon>Arthropoda</taxon>
        <taxon>Hexapoda</taxon>
        <taxon>Insecta</taxon>
        <taxon>Pterygota</taxon>
        <taxon>Neoptera</taxon>
        <taxon>Endopterygota</taxon>
        <taxon>Diptera</taxon>
        <taxon>Nematocera</taxon>
        <taxon>Psychodoidea</taxon>
        <taxon>Psychodidae</taxon>
        <taxon>Nyssomyia</taxon>
    </lineage>
</organism>
<protein>
    <submittedName>
        <fullName evidence="3">Uncharacterized protein</fullName>
    </submittedName>
</protein>
<dbReference type="PANTHER" id="PTHR34929:SF1">
    <property type="entry name" value="INAF MOTIF CONTAINING 2"/>
    <property type="match status" value="1"/>
</dbReference>
<feature type="compositionally biased region" description="Acidic residues" evidence="1">
    <location>
        <begin position="144"/>
        <end position="154"/>
    </location>
</feature>
<dbReference type="EMBL" id="GFDF01011793">
    <property type="protein sequence ID" value="JAV02291.1"/>
    <property type="molecule type" value="Transcribed_RNA"/>
</dbReference>
<feature type="region of interest" description="Disordered" evidence="1">
    <location>
        <begin position="125"/>
        <end position="164"/>
    </location>
</feature>
<name>A0A1L8D774_9DIPT</name>
<dbReference type="AlphaFoldDB" id="A0A1L8D774"/>
<dbReference type="PANTHER" id="PTHR34929">
    <property type="entry name" value="ZGC:153157"/>
    <property type="match status" value="1"/>
</dbReference>
<keyword evidence="2" id="KW-0812">Transmembrane</keyword>
<evidence type="ECO:0000313" key="3">
    <source>
        <dbReference type="EMBL" id="JAV02291.1"/>
    </source>
</evidence>
<evidence type="ECO:0000256" key="2">
    <source>
        <dbReference type="SAM" id="Phobius"/>
    </source>
</evidence>
<dbReference type="InterPro" id="IPR029162">
    <property type="entry name" value="InaF-motif"/>
</dbReference>
<reference evidence="3" key="1">
    <citation type="submission" date="2016-12" db="EMBL/GenBank/DDBJ databases">
        <title>An insight into the sialome and mialome of the sand fly, Nyssomyia neivai.</title>
        <authorList>
            <person name="Sebastian V."/>
            <person name="Goulart T.M."/>
            <person name="Oliveira W."/>
            <person name="Calvo E."/>
            <person name="Oliveira L.F."/>
            <person name="Pinto M.C."/>
            <person name="Rosselino A.M."/>
            <person name="Ribeiro J.M."/>
        </authorList>
    </citation>
    <scope>NUCLEOTIDE SEQUENCE</scope>
</reference>
<accession>A0A1L8D774</accession>
<evidence type="ECO:0000256" key="1">
    <source>
        <dbReference type="SAM" id="MobiDB-lite"/>
    </source>
</evidence>
<keyword evidence="2" id="KW-0472">Membrane</keyword>
<keyword evidence="2" id="KW-1133">Transmembrane helix</keyword>